<dbReference type="Proteomes" id="UP000682802">
    <property type="component" value="Chromosome 1"/>
</dbReference>
<evidence type="ECO:0000313" key="2">
    <source>
        <dbReference type="Proteomes" id="UP000682802"/>
    </source>
</evidence>
<protein>
    <submittedName>
        <fullName evidence="1">DNA alkylation repair protein</fullName>
    </submittedName>
</protein>
<dbReference type="RefSeq" id="WP_144072607.1">
    <property type="nucleotide sequence ID" value="NZ_CP076128.1"/>
</dbReference>
<dbReference type="Pfam" id="PF08713">
    <property type="entry name" value="DNA_alkylation"/>
    <property type="match status" value="1"/>
</dbReference>
<proteinExistence type="predicted"/>
<reference evidence="1 2" key="1">
    <citation type="submission" date="2021-05" db="EMBL/GenBank/DDBJ databases">
        <title>Comparative genomic studies on the polysaccharide-degrading batcterial strains of the Flammeovirga genus.</title>
        <authorList>
            <person name="Zewei F."/>
            <person name="Zheng Z."/>
            <person name="Yu L."/>
            <person name="Ruyue G."/>
            <person name="Yanhong M."/>
            <person name="Yuanyuan C."/>
            <person name="Jingyan G."/>
            <person name="Wenjun H."/>
        </authorList>
    </citation>
    <scope>NUCLEOTIDE SEQUENCE [LARGE SCALE GENOMIC DNA]</scope>
    <source>
        <strain evidence="1 2">YS10</strain>
    </source>
</reference>
<keyword evidence="2" id="KW-1185">Reference proteome</keyword>
<dbReference type="SUPFAM" id="SSF48371">
    <property type="entry name" value="ARM repeat"/>
    <property type="match status" value="1"/>
</dbReference>
<dbReference type="InterPro" id="IPR014825">
    <property type="entry name" value="DNA_alkylation"/>
</dbReference>
<dbReference type="InterPro" id="IPR016024">
    <property type="entry name" value="ARM-type_fold"/>
</dbReference>
<organism evidence="1 2">
    <name type="scientific">Flammeovirga kamogawensis</name>
    <dbReference type="NCBI Taxonomy" id="373891"/>
    <lineage>
        <taxon>Bacteria</taxon>
        <taxon>Pseudomonadati</taxon>
        <taxon>Bacteroidota</taxon>
        <taxon>Cytophagia</taxon>
        <taxon>Cytophagales</taxon>
        <taxon>Flammeovirgaceae</taxon>
        <taxon>Flammeovirga</taxon>
    </lineage>
</organism>
<dbReference type="PANTHER" id="PTHR41291">
    <property type="entry name" value="DNA ALKYLATION REPAIR PROTEIN"/>
    <property type="match status" value="1"/>
</dbReference>
<dbReference type="CDD" id="cd06561">
    <property type="entry name" value="AlkD_like"/>
    <property type="match status" value="1"/>
</dbReference>
<dbReference type="EMBL" id="CP076128">
    <property type="protein sequence ID" value="QWG08694.1"/>
    <property type="molecule type" value="Genomic_DNA"/>
</dbReference>
<dbReference type="PANTHER" id="PTHR41291:SF1">
    <property type="entry name" value="DNA ALKYLATION REPAIR PROTEIN"/>
    <property type="match status" value="1"/>
</dbReference>
<accession>A0ABX8GYK4</accession>
<sequence>MTKDEVLNELYDFGNEGTKSIYLKHGANEPLFGVKVGDLKKIKKKTKIDHELALTLYHTGNSDAMYLAGLICKPKALSKEELQEWAELANWYLLSEYTVATVAAESNFGWEMGRQWIISDQENISSSGWSTLANCVAIITDEELNYADIDELLNVIEKNIHKAKNRVRYTMNGFLIAVGCYLIDYTEKALSIAREVGKVDVFMGDTSCKVPLAEEYILKVKNMDRIGKKKKKARC</sequence>
<gene>
    <name evidence="1" type="ORF">KM029_07075</name>
</gene>
<name>A0ABX8GYK4_9BACT</name>
<evidence type="ECO:0000313" key="1">
    <source>
        <dbReference type="EMBL" id="QWG08694.1"/>
    </source>
</evidence>